<reference evidence="2" key="1">
    <citation type="submission" date="2023-01" db="EMBL/GenBank/DDBJ databases">
        <title>The growth and conidiation of Purpureocillium lavendulum are regulated by nitrogen source and histone H3K14 acetylation.</title>
        <authorList>
            <person name="Tang P."/>
            <person name="Han J."/>
            <person name="Zhang C."/>
            <person name="Tang P."/>
            <person name="Qi F."/>
            <person name="Zhang K."/>
            <person name="Liang L."/>
        </authorList>
    </citation>
    <scope>NUCLEOTIDE SEQUENCE</scope>
    <source>
        <strain evidence="2">YMF1.00683</strain>
    </source>
</reference>
<dbReference type="EMBL" id="JAQHRD010000004">
    <property type="protein sequence ID" value="KAJ6441350.1"/>
    <property type="molecule type" value="Genomic_DNA"/>
</dbReference>
<dbReference type="AlphaFoldDB" id="A0AB34FR22"/>
<organism evidence="2 3">
    <name type="scientific">Purpureocillium lavendulum</name>
    <dbReference type="NCBI Taxonomy" id="1247861"/>
    <lineage>
        <taxon>Eukaryota</taxon>
        <taxon>Fungi</taxon>
        <taxon>Dikarya</taxon>
        <taxon>Ascomycota</taxon>
        <taxon>Pezizomycotina</taxon>
        <taxon>Sordariomycetes</taxon>
        <taxon>Hypocreomycetidae</taxon>
        <taxon>Hypocreales</taxon>
        <taxon>Ophiocordycipitaceae</taxon>
        <taxon>Purpureocillium</taxon>
    </lineage>
</organism>
<evidence type="ECO:0000256" key="1">
    <source>
        <dbReference type="SAM" id="MobiDB-lite"/>
    </source>
</evidence>
<proteinExistence type="predicted"/>
<evidence type="ECO:0000313" key="3">
    <source>
        <dbReference type="Proteomes" id="UP001163105"/>
    </source>
</evidence>
<dbReference type="Proteomes" id="UP001163105">
    <property type="component" value="Unassembled WGS sequence"/>
</dbReference>
<protein>
    <submittedName>
        <fullName evidence="2">Uncharacterized protein</fullName>
    </submittedName>
</protein>
<gene>
    <name evidence="2" type="ORF">O9K51_04898</name>
</gene>
<name>A0AB34FR22_9HYPO</name>
<comment type="caution">
    <text evidence="2">The sequence shown here is derived from an EMBL/GenBank/DDBJ whole genome shotgun (WGS) entry which is preliminary data.</text>
</comment>
<accession>A0AB34FR22</accession>
<keyword evidence="3" id="KW-1185">Reference proteome</keyword>
<evidence type="ECO:0000313" key="2">
    <source>
        <dbReference type="EMBL" id="KAJ6441350.1"/>
    </source>
</evidence>
<feature type="region of interest" description="Disordered" evidence="1">
    <location>
        <begin position="1"/>
        <end position="29"/>
    </location>
</feature>
<sequence>MNHVDLHSPVVAGEKPASAGAPTRGSRADVHAPWDRLDCIAGSDLASCQSAVHPPRHSPRDALAQEPQPDFWEAPGDGSVFFGDPSIEQNAAPSEEGLVLVDQPSNPSQLQGLLGADVALDAILHAGPASSTALNMDIDPLLDPWEGVLPPRSLAQCFSAGSSLMRFREEMDQRIAAVDSFFLNPLKVLQSCKEEGSEAGNPASLLLTSSQEFMDIIQSLTAAARPTHLGDPYTRTQLVPPPDSTSATHIQTEDALSTEIVLLALSSYLALMRLYDSLFHCVYKCLCQMPTDSFKSVKVKSVLRIGGISSLQDMPLKTYATGILDAVHGQVRTLERCMGIPAEYCLSRESTASHTAAAPGLFSRADRARLFCAVMAQEDVKARRGSMSYIESIRTSIQDSVAFLEG</sequence>